<reference evidence="2" key="1">
    <citation type="journal article" date="2006" name="PLoS Biol.">
        <title>Macronuclear genome sequence of the ciliate Tetrahymena thermophila, a model eukaryote.</title>
        <authorList>
            <person name="Eisen J.A."/>
            <person name="Coyne R.S."/>
            <person name="Wu M."/>
            <person name="Wu D."/>
            <person name="Thiagarajan M."/>
            <person name="Wortman J.R."/>
            <person name="Badger J.H."/>
            <person name="Ren Q."/>
            <person name="Amedeo P."/>
            <person name="Jones K.M."/>
            <person name="Tallon L.J."/>
            <person name="Delcher A.L."/>
            <person name="Salzberg S.L."/>
            <person name="Silva J.C."/>
            <person name="Haas B.J."/>
            <person name="Majoros W.H."/>
            <person name="Farzad M."/>
            <person name="Carlton J.M."/>
            <person name="Smith R.K. Jr."/>
            <person name="Garg J."/>
            <person name="Pearlman R.E."/>
            <person name="Karrer K.M."/>
            <person name="Sun L."/>
            <person name="Manning G."/>
            <person name="Elde N.C."/>
            <person name="Turkewitz A.P."/>
            <person name="Asai D.J."/>
            <person name="Wilkes D.E."/>
            <person name="Wang Y."/>
            <person name="Cai H."/>
            <person name="Collins K."/>
            <person name="Stewart B.A."/>
            <person name="Lee S.R."/>
            <person name="Wilamowska K."/>
            <person name="Weinberg Z."/>
            <person name="Ruzzo W.L."/>
            <person name="Wloga D."/>
            <person name="Gaertig J."/>
            <person name="Frankel J."/>
            <person name="Tsao C.-C."/>
            <person name="Gorovsky M.A."/>
            <person name="Keeling P.J."/>
            <person name="Waller R.F."/>
            <person name="Patron N.J."/>
            <person name="Cherry J.M."/>
            <person name="Stover N.A."/>
            <person name="Krieger C.J."/>
            <person name="del Toro C."/>
            <person name="Ryder H.F."/>
            <person name="Williamson S.C."/>
            <person name="Barbeau R.A."/>
            <person name="Hamilton E.P."/>
            <person name="Orias E."/>
        </authorList>
    </citation>
    <scope>NUCLEOTIDE SEQUENCE [LARGE SCALE GENOMIC DNA]</scope>
    <source>
        <strain evidence="2">SB210</strain>
    </source>
</reference>
<dbReference type="KEGG" id="tet:TTHERM_001038803"/>
<dbReference type="EMBL" id="GG662331">
    <property type="protein sequence ID" value="EWS71445.1"/>
    <property type="molecule type" value="Genomic_DNA"/>
</dbReference>
<dbReference type="InParanoid" id="W7WXA7"/>
<proteinExistence type="predicted"/>
<dbReference type="GeneID" id="24441504"/>
<protein>
    <submittedName>
        <fullName evidence="1">Uncharacterized protein</fullName>
    </submittedName>
</protein>
<keyword evidence="2" id="KW-1185">Reference proteome</keyword>
<dbReference type="RefSeq" id="XP_012656011.1">
    <property type="nucleotide sequence ID" value="XM_012800557.1"/>
</dbReference>
<gene>
    <name evidence="1" type="ORF">TTHERM_001038803</name>
</gene>
<evidence type="ECO:0000313" key="2">
    <source>
        <dbReference type="Proteomes" id="UP000009168"/>
    </source>
</evidence>
<dbReference type="Proteomes" id="UP000009168">
    <property type="component" value="Unassembled WGS sequence"/>
</dbReference>
<dbReference type="AlphaFoldDB" id="W7WXA7"/>
<sequence>MSNTNQGLLNPKYSYQLFQYKPFKKTQNDTYISYLDQNENTARILQSHTISMSQQQNQYHSVEEEGEEESSQITFQCFFGCCNEIISKLLCIALGVFFFKYSGPQFDNFCPSERLRKWSLSLSFVFYQLWNFNYKNCGNILLEKIKCSYMLRNLQSNNINNSHNCPGYVFFQ</sequence>
<accession>W7WXA7</accession>
<evidence type="ECO:0000313" key="1">
    <source>
        <dbReference type="EMBL" id="EWS71445.1"/>
    </source>
</evidence>
<name>W7WXA7_TETTS</name>
<organism evidence="1 2">
    <name type="scientific">Tetrahymena thermophila (strain SB210)</name>
    <dbReference type="NCBI Taxonomy" id="312017"/>
    <lineage>
        <taxon>Eukaryota</taxon>
        <taxon>Sar</taxon>
        <taxon>Alveolata</taxon>
        <taxon>Ciliophora</taxon>
        <taxon>Intramacronucleata</taxon>
        <taxon>Oligohymenophorea</taxon>
        <taxon>Hymenostomatida</taxon>
        <taxon>Tetrahymenina</taxon>
        <taxon>Tetrahymenidae</taxon>
        <taxon>Tetrahymena</taxon>
    </lineage>
</organism>